<dbReference type="OrthoDB" id="7391871at2"/>
<evidence type="ECO:0000313" key="3">
    <source>
        <dbReference type="EMBL" id="RJX67837.1"/>
    </source>
</evidence>
<keyword evidence="2" id="KW-1133">Transmembrane helix</keyword>
<reference evidence="3 4" key="1">
    <citation type="submission" date="2018-09" db="EMBL/GenBank/DDBJ databases">
        <title>Altererythrobacter sp.Ery1 and Ery12, the genome sequencing of novel strains in genus Alterythrobacter.</title>
        <authorList>
            <person name="Cheng H."/>
            <person name="Wu Y.-H."/>
            <person name="Fang C."/>
            <person name="Xu X.-W."/>
        </authorList>
    </citation>
    <scope>NUCLEOTIDE SEQUENCE [LARGE SCALE GENOMIC DNA]</scope>
    <source>
        <strain evidence="3 4">Ery12</strain>
    </source>
</reference>
<comment type="caution">
    <text evidence="3">The sequence shown here is derived from an EMBL/GenBank/DDBJ whole genome shotgun (WGS) entry which is preliminary data.</text>
</comment>
<name>A0A419R1K3_9SPHN</name>
<organism evidence="3 4">
    <name type="scientific">Tsuneonella suprasediminis</name>
    <dbReference type="NCBI Taxonomy" id="2306996"/>
    <lineage>
        <taxon>Bacteria</taxon>
        <taxon>Pseudomonadati</taxon>
        <taxon>Pseudomonadota</taxon>
        <taxon>Alphaproteobacteria</taxon>
        <taxon>Sphingomonadales</taxon>
        <taxon>Erythrobacteraceae</taxon>
        <taxon>Tsuneonella</taxon>
    </lineage>
</organism>
<dbReference type="Proteomes" id="UP000284322">
    <property type="component" value="Unassembled WGS sequence"/>
</dbReference>
<evidence type="ECO:0000256" key="2">
    <source>
        <dbReference type="SAM" id="Phobius"/>
    </source>
</evidence>
<proteinExistence type="predicted"/>
<gene>
    <name evidence="3" type="ORF">D6858_07615</name>
</gene>
<sequence>MRVLHRLNPGPGFADFWSEFRRPNPYRWPILAVSVLATSSLLYLLSSDAQRPNLLVAIILLAFGAVAVTMFVIARIRLRWGILAIAALIAAIPMYQFAKFRVIGPGPKAQVTWITTFAPDRTDEEIMQSNIAAQKRADERAALEKQSEERKKDLYRALGRATGVDVDAIQKQIDAEEAQEKAAAEAERKQLREEMGKSAQPGQ</sequence>
<dbReference type="RefSeq" id="WP_120108723.1">
    <property type="nucleotide sequence ID" value="NZ_RAHJ01000018.1"/>
</dbReference>
<keyword evidence="4" id="KW-1185">Reference proteome</keyword>
<feature type="transmembrane region" description="Helical" evidence="2">
    <location>
        <begin position="26"/>
        <end position="45"/>
    </location>
</feature>
<evidence type="ECO:0000256" key="1">
    <source>
        <dbReference type="SAM" id="MobiDB-lite"/>
    </source>
</evidence>
<dbReference type="EMBL" id="RAHJ01000018">
    <property type="protein sequence ID" value="RJX67837.1"/>
    <property type="molecule type" value="Genomic_DNA"/>
</dbReference>
<feature type="transmembrane region" description="Helical" evidence="2">
    <location>
        <begin position="80"/>
        <end position="98"/>
    </location>
</feature>
<dbReference type="AlphaFoldDB" id="A0A419R1K3"/>
<keyword evidence="2" id="KW-0472">Membrane</keyword>
<protein>
    <submittedName>
        <fullName evidence="3">Uncharacterized protein</fullName>
    </submittedName>
</protein>
<feature type="transmembrane region" description="Helical" evidence="2">
    <location>
        <begin position="54"/>
        <end position="74"/>
    </location>
</feature>
<evidence type="ECO:0000313" key="4">
    <source>
        <dbReference type="Proteomes" id="UP000284322"/>
    </source>
</evidence>
<accession>A0A419R1K3</accession>
<feature type="compositionally biased region" description="Basic and acidic residues" evidence="1">
    <location>
        <begin position="178"/>
        <end position="196"/>
    </location>
</feature>
<keyword evidence="2" id="KW-0812">Transmembrane</keyword>
<feature type="region of interest" description="Disordered" evidence="1">
    <location>
        <begin position="176"/>
        <end position="203"/>
    </location>
</feature>